<dbReference type="GO" id="GO:0016020">
    <property type="term" value="C:membrane"/>
    <property type="evidence" value="ECO:0007669"/>
    <property type="project" value="UniProtKB-SubCell"/>
</dbReference>
<feature type="transmembrane region" description="Helical" evidence="6">
    <location>
        <begin position="492"/>
        <end position="509"/>
    </location>
</feature>
<feature type="transmembrane region" description="Helical" evidence="6">
    <location>
        <begin position="649"/>
        <end position="669"/>
    </location>
</feature>
<gene>
    <name evidence="7" type="ORF">GAYE_SCF41G5501</name>
</gene>
<dbReference type="EMBL" id="JANCYU010000053">
    <property type="protein sequence ID" value="KAK4527578.1"/>
    <property type="molecule type" value="Genomic_DNA"/>
</dbReference>
<dbReference type="Proteomes" id="UP001300502">
    <property type="component" value="Unassembled WGS sequence"/>
</dbReference>
<accession>A0AAV9IK17</accession>
<feature type="transmembrane region" description="Helical" evidence="6">
    <location>
        <begin position="250"/>
        <end position="269"/>
    </location>
</feature>
<feature type="region of interest" description="Disordered" evidence="5">
    <location>
        <begin position="359"/>
        <end position="401"/>
    </location>
</feature>
<name>A0AAV9IK17_9RHOD</name>
<evidence type="ECO:0000256" key="1">
    <source>
        <dbReference type="ARBA" id="ARBA00004141"/>
    </source>
</evidence>
<keyword evidence="4 6" id="KW-0472">Membrane</keyword>
<evidence type="ECO:0000256" key="6">
    <source>
        <dbReference type="SAM" id="Phobius"/>
    </source>
</evidence>
<comment type="subcellular location">
    <subcellularLocation>
        <location evidence="1">Membrane</location>
        <topology evidence="1">Multi-pass membrane protein</topology>
    </subcellularLocation>
</comment>
<sequence>MLKHCLGRKNHYKRLLEIAGVFTLTLFLQVASASYSKVGSEHTHSLENTTSDIQLRDIDAAHGLTTGSLFDRTWILSRNDSFRTSSNAPDHGQLGAYCTSNAHCIYGLVCLNQTCSYCSTTSQCQDIQLLCDTSTHQCAHKPLTDFTWRDGLTFVLVFIIAGLSNAGGVGGGFLFVPVLVLATGYRARTAAAISQALVTGASGANTFYGLIRRHPKRERPRIDYGVVIHFIPSVLCGTSIGVLLNELFPNFFTLFALSALVLYVFYVSLKKGISLWKQERKEAAEAKKKDEANKEQNKGKQDNVETKPAQEQQSNGSSSHQVTEGAEDMQPQAPSSQENGVCLDQADMSLEVVDNDASDIAGDIDPQTSERSIHHQSSDDIVSNKEETSSEEKEKDFQSKEILNESQVIAAQKDLEGSEKPDTVIPIDTDQEDSAELSWKERMLVSWSHVEQRVLSVLDRIPFLGKFIDPARYLKNSDDILQYEKRQYPLDSILYVIIIFAFLVVFSLLRGGHSPRSLAGIPLCSAGYAVVYVIQEVGLVLFTLFAGIRNVRMQTLKERVGYPFYAKDFMWTKLRVVYFSPLMIVLGAIGAWVGAGGSFMSTPILVAGIGMDPVVVQSTAGFMNFTSGFSSALQYIFDHQMKIDYGLSLGACTLVGSFTGLYILNGLVARYNLQAILVIVMSIVMFGAFAVDLYAGVRELIGVLDLNEHFPITSICAAS</sequence>
<feature type="compositionally biased region" description="Polar residues" evidence="5">
    <location>
        <begin position="309"/>
        <end position="322"/>
    </location>
</feature>
<feature type="region of interest" description="Disordered" evidence="5">
    <location>
        <begin position="285"/>
        <end position="339"/>
    </location>
</feature>
<feature type="transmembrane region" description="Helical" evidence="6">
    <location>
        <begin position="152"/>
        <end position="181"/>
    </location>
</feature>
<evidence type="ECO:0000313" key="8">
    <source>
        <dbReference type="Proteomes" id="UP001300502"/>
    </source>
</evidence>
<dbReference type="GO" id="GO:0031464">
    <property type="term" value="C:Cul4A-RING E3 ubiquitin ligase complex"/>
    <property type="evidence" value="ECO:0007669"/>
    <property type="project" value="TreeGrafter"/>
</dbReference>
<dbReference type="InterPro" id="IPR002781">
    <property type="entry name" value="TM_pro_TauE-like"/>
</dbReference>
<evidence type="ECO:0000256" key="2">
    <source>
        <dbReference type="ARBA" id="ARBA00022692"/>
    </source>
</evidence>
<dbReference type="PANTHER" id="PTHR14255:SF3">
    <property type="entry name" value="SULFITE EXPORTER TAUE_SAFE FAMILY PROTEIN 5-RELATED"/>
    <property type="match status" value="1"/>
</dbReference>
<evidence type="ECO:0000313" key="7">
    <source>
        <dbReference type="EMBL" id="KAK4527578.1"/>
    </source>
</evidence>
<keyword evidence="3 6" id="KW-1133">Transmembrane helix</keyword>
<comment type="caution">
    <text evidence="7">The sequence shown here is derived from an EMBL/GenBank/DDBJ whole genome shotgun (WGS) entry which is preliminary data.</text>
</comment>
<keyword evidence="8" id="KW-1185">Reference proteome</keyword>
<feature type="transmembrane region" description="Helical" evidence="6">
    <location>
        <begin position="675"/>
        <end position="695"/>
    </location>
</feature>
<evidence type="ECO:0000256" key="4">
    <source>
        <dbReference type="ARBA" id="ARBA00023136"/>
    </source>
</evidence>
<organism evidence="7 8">
    <name type="scientific">Galdieria yellowstonensis</name>
    <dbReference type="NCBI Taxonomy" id="3028027"/>
    <lineage>
        <taxon>Eukaryota</taxon>
        <taxon>Rhodophyta</taxon>
        <taxon>Bangiophyceae</taxon>
        <taxon>Galdieriales</taxon>
        <taxon>Galdieriaceae</taxon>
        <taxon>Galdieria</taxon>
    </lineage>
</organism>
<feature type="compositionally biased region" description="Basic and acidic residues" evidence="5">
    <location>
        <begin position="285"/>
        <end position="305"/>
    </location>
</feature>
<protein>
    <recommendedName>
        <fullName evidence="9">Sulfite exporter TauE/SafE</fullName>
    </recommendedName>
</protein>
<keyword evidence="2 6" id="KW-0812">Transmembrane</keyword>
<reference evidence="7 8" key="1">
    <citation type="submission" date="2022-07" db="EMBL/GenBank/DDBJ databases">
        <title>Genome-wide signatures of adaptation to extreme environments.</title>
        <authorList>
            <person name="Cho C.H."/>
            <person name="Yoon H.S."/>
        </authorList>
    </citation>
    <scope>NUCLEOTIDE SEQUENCE [LARGE SCALE GENOMIC DNA]</scope>
    <source>
        <strain evidence="7 8">108.79 E11</strain>
    </source>
</reference>
<dbReference type="PANTHER" id="PTHR14255">
    <property type="entry name" value="CEREBLON"/>
    <property type="match status" value="1"/>
</dbReference>
<feature type="transmembrane region" description="Helical" evidence="6">
    <location>
        <begin position="222"/>
        <end position="244"/>
    </location>
</feature>
<feature type="transmembrane region" description="Helical" evidence="6">
    <location>
        <begin position="529"/>
        <end position="548"/>
    </location>
</feature>
<dbReference type="AlphaFoldDB" id="A0AAV9IK17"/>
<evidence type="ECO:0008006" key="9">
    <source>
        <dbReference type="Google" id="ProtNLM"/>
    </source>
</evidence>
<feature type="compositionally biased region" description="Basic and acidic residues" evidence="5">
    <location>
        <begin position="371"/>
        <end position="401"/>
    </location>
</feature>
<dbReference type="GO" id="GO:0016567">
    <property type="term" value="P:protein ubiquitination"/>
    <property type="evidence" value="ECO:0007669"/>
    <property type="project" value="TreeGrafter"/>
</dbReference>
<evidence type="ECO:0000256" key="3">
    <source>
        <dbReference type="ARBA" id="ARBA00022989"/>
    </source>
</evidence>
<dbReference type="Pfam" id="PF01925">
    <property type="entry name" value="TauE"/>
    <property type="match status" value="2"/>
</dbReference>
<evidence type="ECO:0000256" key="5">
    <source>
        <dbReference type="SAM" id="MobiDB-lite"/>
    </source>
</evidence>
<proteinExistence type="predicted"/>
<feature type="transmembrane region" description="Helical" evidence="6">
    <location>
        <begin position="576"/>
        <end position="595"/>
    </location>
</feature>